<sequence>RLRECSFKELQHWLHFSDLEAPSVIFCSLWSQEKENKCSGLFSSNSSILFLLLSVPPELPQQHVCKEEEVLSDQELNTPVITSVVSEANGDHQLLSHNSPEAESQDQKGGKHGDSGSTRNAEPERKKRRRKSRSHSNNVDNTNILEIHRNTQTGKKSSICDTCGKDLKYKSALQRHLRVHTGEKPYSCKTCGKDFQKNNLLKHMRTHTGEKPYVCKTCGKEFGQNNNLSVHIRRAHTGEKPYVCKTYRKGFCDGSDLLRHMRIHRG</sequence>
<dbReference type="GO" id="GO:0005667">
    <property type="term" value="C:transcription regulator complex"/>
    <property type="evidence" value="ECO:0007669"/>
    <property type="project" value="TreeGrafter"/>
</dbReference>
<keyword evidence="7" id="KW-0805">Transcription regulation</keyword>
<feature type="domain" description="C2H2-type" evidence="13">
    <location>
        <begin position="158"/>
        <end position="185"/>
    </location>
</feature>
<dbReference type="Gene3D" id="3.30.160.60">
    <property type="entry name" value="Classic Zinc Finger"/>
    <property type="match status" value="4"/>
</dbReference>
<evidence type="ECO:0000313" key="15">
    <source>
        <dbReference type="Proteomes" id="UP000694568"/>
    </source>
</evidence>
<comment type="similarity">
    <text evidence="2">Belongs to the krueppel C2H2-type zinc-finger protein family.</text>
</comment>
<evidence type="ECO:0000256" key="5">
    <source>
        <dbReference type="ARBA" id="ARBA00022771"/>
    </source>
</evidence>
<organism evidence="14 15">
    <name type="scientific">Sander lucioperca</name>
    <name type="common">Pike-perch</name>
    <name type="synonym">Perca lucioperca</name>
    <dbReference type="NCBI Taxonomy" id="283035"/>
    <lineage>
        <taxon>Eukaryota</taxon>
        <taxon>Metazoa</taxon>
        <taxon>Chordata</taxon>
        <taxon>Craniata</taxon>
        <taxon>Vertebrata</taxon>
        <taxon>Euteleostomi</taxon>
        <taxon>Actinopterygii</taxon>
        <taxon>Neopterygii</taxon>
        <taxon>Teleostei</taxon>
        <taxon>Neoteleostei</taxon>
        <taxon>Acanthomorphata</taxon>
        <taxon>Eupercaria</taxon>
        <taxon>Perciformes</taxon>
        <taxon>Percoidei</taxon>
        <taxon>Percidae</taxon>
        <taxon>Luciopercinae</taxon>
        <taxon>Sander</taxon>
    </lineage>
</organism>
<keyword evidence="15" id="KW-1185">Reference proteome</keyword>
<dbReference type="GO" id="GO:0000978">
    <property type="term" value="F:RNA polymerase II cis-regulatory region sequence-specific DNA binding"/>
    <property type="evidence" value="ECO:0007669"/>
    <property type="project" value="TreeGrafter"/>
</dbReference>
<dbReference type="Pfam" id="PF00096">
    <property type="entry name" value="zf-C2H2"/>
    <property type="match status" value="3"/>
</dbReference>
<evidence type="ECO:0000256" key="11">
    <source>
        <dbReference type="PROSITE-ProRule" id="PRU00042"/>
    </source>
</evidence>
<evidence type="ECO:0000256" key="6">
    <source>
        <dbReference type="ARBA" id="ARBA00022833"/>
    </source>
</evidence>
<evidence type="ECO:0000259" key="13">
    <source>
        <dbReference type="PROSITE" id="PS50157"/>
    </source>
</evidence>
<dbReference type="Proteomes" id="UP000694568">
    <property type="component" value="Unplaced"/>
</dbReference>
<dbReference type="PROSITE" id="PS50157">
    <property type="entry name" value="ZINC_FINGER_C2H2_2"/>
    <property type="match status" value="4"/>
</dbReference>
<feature type="domain" description="C2H2-type" evidence="13">
    <location>
        <begin position="213"/>
        <end position="241"/>
    </location>
</feature>
<keyword evidence="4" id="KW-0677">Repeat</keyword>
<keyword evidence="3" id="KW-0479">Metal-binding</keyword>
<dbReference type="SUPFAM" id="SSF57667">
    <property type="entry name" value="beta-beta-alpha zinc fingers"/>
    <property type="match status" value="2"/>
</dbReference>
<dbReference type="GO" id="GO:0008270">
    <property type="term" value="F:zinc ion binding"/>
    <property type="evidence" value="ECO:0007669"/>
    <property type="project" value="UniProtKB-KW"/>
</dbReference>
<dbReference type="PANTHER" id="PTHR14003">
    <property type="entry name" value="TRANSCRIPTIONAL REPRESSOR PROTEIN YY"/>
    <property type="match status" value="1"/>
</dbReference>
<proteinExistence type="inferred from homology"/>
<evidence type="ECO:0000256" key="8">
    <source>
        <dbReference type="ARBA" id="ARBA00023125"/>
    </source>
</evidence>
<dbReference type="FunFam" id="3.30.160.60:FF:001498">
    <property type="entry name" value="Zinc finger protein 404"/>
    <property type="match status" value="1"/>
</dbReference>
<keyword evidence="10" id="KW-0539">Nucleus</keyword>
<keyword evidence="6" id="KW-0862">Zinc</keyword>
<dbReference type="Ensembl" id="ENSSLUT00000039836.1">
    <property type="protein sequence ID" value="ENSSLUP00000038613.1"/>
    <property type="gene ID" value="ENSSLUG00000017244.1"/>
</dbReference>
<feature type="region of interest" description="Disordered" evidence="12">
    <location>
        <begin position="93"/>
        <end position="146"/>
    </location>
</feature>
<dbReference type="GO" id="GO:0000981">
    <property type="term" value="F:DNA-binding transcription factor activity, RNA polymerase II-specific"/>
    <property type="evidence" value="ECO:0007669"/>
    <property type="project" value="TreeGrafter"/>
</dbReference>
<dbReference type="InterPro" id="IPR013087">
    <property type="entry name" value="Znf_C2H2_type"/>
</dbReference>
<dbReference type="GO" id="GO:0031519">
    <property type="term" value="C:PcG protein complex"/>
    <property type="evidence" value="ECO:0007669"/>
    <property type="project" value="TreeGrafter"/>
</dbReference>
<name>A0A8D0D7D3_SANLU</name>
<evidence type="ECO:0000256" key="9">
    <source>
        <dbReference type="ARBA" id="ARBA00023163"/>
    </source>
</evidence>
<keyword evidence="5 11" id="KW-0863">Zinc-finger</keyword>
<evidence type="ECO:0000256" key="3">
    <source>
        <dbReference type="ARBA" id="ARBA00022723"/>
    </source>
</evidence>
<reference evidence="14" key="1">
    <citation type="submission" date="2025-08" db="UniProtKB">
        <authorList>
            <consortium name="Ensembl"/>
        </authorList>
    </citation>
    <scope>IDENTIFICATION</scope>
</reference>
<dbReference type="GO" id="GO:0000785">
    <property type="term" value="C:chromatin"/>
    <property type="evidence" value="ECO:0007669"/>
    <property type="project" value="TreeGrafter"/>
</dbReference>
<dbReference type="AlphaFoldDB" id="A0A8D0D7D3"/>
<evidence type="ECO:0000256" key="2">
    <source>
        <dbReference type="ARBA" id="ARBA00006991"/>
    </source>
</evidence>
<dbReference type="GeneTree" id="ENSGT01150000286918"/>
<evidence type="ECO:0000256" key="10">
    <source>
        <dbReference type="ARBA" id="ARBA00023242"/>
    </source>
</evidence>
<dbReference type="InterPro" id="IPR036236">
    <property type="entry name" value="Znf_C2H2_sf"/>
</dbReference>
<evidence type="ECO:0000256" key="1">
    <source>
        <dbReference type="ARBA" id="ARBA00004123"/>
    </source>
</evidence>
<dbReference type="PANTHER" id="PTHR14003:SF23">
    <property type="entry name" value="ZINC FINGER PROTEIN 143"/>
    <property type="match status" value="1"/>
</dbReference>
<keyword evidence="9" id="KW-0804">Transcription</keyword>
<comment type="subcellular location">
    <subcellularLocation>
        <location evidence="1">Nucleus</location>
    </subcellularLocation>
</comment>
<dbReference type="FunFam" id="3.30.160.60:FF:000003">
    <property type="entry name" value="Zinc finger protein 3 homolog"/>
    <property type="match status" value="1"/>
</dbReference>
<dbReference type="SMART" id="SM00355">
    <property type="entry name" value="ZnF_C2H2"/>
    <property type="match status" value="4"/>
</dbReference>
<accession>A0A8D0D7D3</accession>
<evidence type="ECO:0000313" key="14">
    <source>
        <dbReference type="Ensembl" id="ENSSLUP00000038613.1"/>
    </source>
</evidence>
<keyword evidence="8" id="KW-0238">DNA-binding</keyword>
<feature type="domain" description="C2H2-type" evidence="13">
    <location>
        <begin position="242"/>
        <end position="266"/>
    </location>
</feature>
<feature type="compositionally biased region" description="Polar residues" evidence="12">
    <location>
        <begin position="137"/>
        <end position="146"/>
    </location>
</feature>
<evidence type="ECO:0000256" key="12">
    <source>
        <dbReference type="SAM" id="MobiDB-lite"/>
    </source>
</evidence>
<dbReference type="FunFam" id="3.30.160.60:FF:001442">
    <property type="entry name" value="zinc finger protein 696"/>
    <property type="match status" value="1"/>
</dbReference>
<dbReference type="PROSITE" id="PS00028">
    <property type="entry name" value="ZINC_FINGER_C2H2_1"/>
    <property type="match status" value="2"/>
</dbReference>
<evidence type="ECO:0000256" key="4">
    <source>
        <dbReference type="ARBA" id="ARBA00022737"/>
    </source>
</evidence>
<reference evidence="14" key="2">
    <citation type="submission" date="2025-09" db="UniProtKB">
        <authorList>
            <consortium name="Ensembl"/>
        </authorList>
    </citation>
    <scope>IDENTIFICATION</scope>
</reference>
<protein>
    <recommendedName>
        <fullName evidence="13">C2H2-type domain-containing protein</fullName>
    </recommendedName>
</protein>
<feature type="domain" description="C2H2-type" evidence="13">
    <location>
        <begin position="186"/>
        <end position="212"/>
    </location>
</feature>
<evidence type="ECO:0000256" key="7">
    <source>
        <dbReference type="ARBA" id="ARBA00023015"/>
    </source>
</evidence>
<dbReference type="FunFam" id="3.30.160.60:FF:001370">
    <property type="entry name" value="Zinc finger protein"/>
    <property type="match status" value="1"/>
</dbReference>
<feature type="compositionally biased region" description="Basic and acidic residues" evidence="12">
    <location>
        <begin position="105"/>
        <end position="114"/>
    </location>
</feature>